<reference evidence="1 2" key="1">
    <citation type="submission" date="2015-03" db="EMBL/GenBank/DDBJ databases">
        <authorList>
            <consortium name="Pathogen Informatics"/>
        </authorList>
    </citation>
    <scope>NUCLEOTIDE SEQUENCE [LARGE SCALE GENOMIC DNA]</scope>
    <source>
        <strain evidence="1 2">M09401471</strain>
    </source>
</reference>
<sequence length="34" mass="3708">MARRYFFRYPPASISSLKMVSSLAPDATTGMPAS</sequence>
<accession>A0A655JTM0</accession>
<name>A0A655JTM0_MYCTX</name>
<dbReference type="AlphaFoldDB" id="A0A655JTM0"/>
<proteinExistence type="predicted"/>
<evidence type="ECO:0000313" key="1">
    <source>
        <dbReference type="EMBL" id="COX98031.1"/>
    </source>
</evidence>
<organism evidence="1 2">
    <name type="scientific">Mycobacterium tuberculosis</name>
    <dbReference type="NCBI Taxonomy" id="1773"/>
    <lineage>
        <taxon>Bacteria</taxon>
        <taxon>Bacillati</taxon>
        <taxon>Actinomycetota</taxon>
        <taxon>Actinomycetes</taxon>
        <taxon>Mycobacteriales</taxon>
        <taxon>Mycobacteriaceae</taxon>
        <taxon>Mycobacterium</taxon>
        <taxon>Mycobacterium tuberculosis complex</taxon>
    </lineage>
</organism>
<dbReference type="EMBL" id="CSAJ01001434">
    <property type="protein sequence ID" value="COX98031.1"/>
    <property type="molecule type" value="Genomic_DNA"/>
</dbReference>
<evidence type="ECO:0000313" key="2">
    <source>
        <dbReference type="Proteomes" id="UP000044938"/>
    </source>
</evidence>
<dbReference type="Proteomes" id="UP000044938">
    <property type="component" value="Unassembled WGS sequence"/>
</dbReference>
<protein>
    <submittedName>
        <fullName evidence="1">Uncharacterized protein</fullName>
    </submittedName>
</protein>
<gene>
    <name evidence="1" type="ORF">ERS007720_05050</name>
</gene>